<feature type="chain" id="PRO_5032433484" evidence="1">
    <location>
        <begin position="27"/>
        <end position="336"/>
    </location>
</feature>
<proteinExistence type="predicted"/>
<dbReference type="Proteomes" id="UP000663860">
    <property type="component" value="Unassembled WGS sequence"/>
</dbReference>
<comment type="caution">
    <text evidence="2">The sequence shown here is derived from an EMBL/GenBank/DDBJ whole genome shotgun (WGS) entry which is preliminary data.</text>
</comment>
<sequence>MHCPVIKWYLLSTIFLFDISLNFINCQTCTPLNTWPIIKPNWSNCSVLSDGTFTINNIHAEFLYISTSMDNEYINAQRWEDLIATHMPHLRIFDIQHKTSLFGNIINGETCQDLMNRFATLFWTKRKWFFTHQLYYLDSSNYGVFYSIQPYSANEITFGKNLWIFRDLIMNISNSMISLSQITKITINSEFICFSNIIKMLCSIPNCKELMLTSLSLERIDSSSLQCTEDFQSLSHTNNITNITIKSCDFKRVQLLVNLFPRLQHLHINELQQEFQSIIKYLLNTNENTRYLHSLFIRSISKIWIKKRKNIITEIKQQNDVSVKLPGDFGCYFWWK</sequence>
<keyword evidence="1" id="KW-0732">Signal</keyword>
<accession>A0A814S2Q1</accession>
<protein>
    <submittedName>
        <fullName evidence="2">Uncharacterized protein</fullName>
    </submittedName>
</protein>
<feature type="signal peptide" evidence="1">
    <location>
        <begin position="1"/>
        <end position="26"/>
    </location>
</feature>
<gene>
    <name evidence="2" type="ORF">IZO911_LOCUS25243</name>
</gene>
<evidence type="ECO:0000313" key="2">
    <source>
        <dbReference type="EMBL" id="CAF1141341.1"/>
    </source>
</evidence>
<organism evidence="2 3">
    <name type="scientific">Adineta steineri</name>
    <dbReference type="NCBI Taxonomy" id="433720"/>
    <lineage>
        <taxon>Eukaryota</taxon>
        <taxon>Metazoa</taxon>
        <taxon>Spiralia</taxon>
        <taxon>Gnathifera</taxon>
        <taxon>Rotifera</taxon>
        <taxon>Eurotatoria</taxon>
        <taxon>Bdelloidea</taxon>
        <taxon>Adinetida</taxon>
        <taxon>Adinetidae</taxon>
        <taxon>Adineta</taxon>
    </lineage>
</organism>
<name>A0A814S2Q1_9BILA</name>
<dbReference type="AlphaFoldDB" id="A0A814S2Q1"/>
<reference evidence="2" key="1">
    <citation type="submission" date="2021-02" db="EMBL/GenBank/DDBJ databases">
        <authorList>
            <person name="Nowell W R."/>
        </authorList>
    </citation>
    <scope>NUCLEOTIDE SEQUENCE</scope>
</reference>
<evidence type="ECO:0000313" key="3">
    <source>
        <dbReference type="Proteomes" id="UP000663860"/>
    </source>
</evidence>
<evidence type="ECO:0000256" key="1">
    <source>
        <dbReference type="SAM" id="SignalP"/>
    </source>
</evidence>
<dbReference type="EMBL" id="CAJNOE010000313">
    <property type="protein sequence ID" value="CAF1141341.1"/>
    <property type="molecule type" value="Genomic_DNA"/>
</dbReference>